<keyword evidence="3" id="KW-0285">Flavoprotein</keyword>
<dbReference type="PANTHER" id="PTHR43292:SF4">
    <property type="entry name" value="ACYL-COA DEHYDROGENASE FADE34"/>
    <property type="match status" value="1"/>
</dbReference>
<dbReference type="Gene3D" id="2.40.110.10">
    <property type="entry name" value="Butyryl-CoA Dehydrogenase, subunit A, domain 2"/>
    <property type="match status" value="1"/>
</dbReference>
<keyword evidence="4" id="KW-0274">FAD</keyword>
<feature type="domain" description="Acyl-CoA dehydrogenase/oxidase N-terminal" evidence="8">
    <location>
        <begin position="6"/>
        <end position="114"/>
    </location>
</feature>
<feature type="domain" description="Acyl-CoA dehydrogenase/oxidase C-terminal" evidence="6">
    <location>
        <begin position="193"/>
        <end position="324"/>
    </location>
</feature>
<feature type="domain" description="Acyl-CoA dehydrogenase/oxidase N-terminal" evidence="8">
    <location>
        <begin position="360"/>
        <end position="470"/>
    </location>
</feature>
<feature type="domain" description="Acyl-CoA dehydrogenase/oxidase C-terminal" evidence="6">
    <location>
        <begin position="582"/>
        <end position="729"/>
    </location>
</feature>
<organism evidence="9 10">
    <name type="scientific">Halioxenophilus aromaticivorans</name>
    <dbReference type="NCBI Taxonomy" id="1306992"/>
    <lineage>
        <taxon>Bacteria</taxon>
        <taxon>Pseudomonadati</taxon>
        <taxon>Pseudomonadota</taxon>
        <taxon>Gammaproteobacteria</taxon>
        <taxon>Alteromonadales</taxon>
        <taxon>Alteromonadaceae</taxon>
        <taxon>Halioxenophilus</taxon>
    </lineage>
</organism>
<proteinExistence type="inferred from homology"/>
<dbReference type="GO" id="GO:0050660">
    <property type="term" value="F:flavin adenine dinucleotide binding"/>
    <property type="evidence" value="ECO:0007669"/>
    <property type="project" value="InterPro"/>
</dbReference>
<sequence>MNFDLTDDQRMMLESFARYLDENSSTEKVRAAAETQGFDAVMWRGLAELGAFCLRVPEDQGGLGLGVMDAAVLMEEVGRTIAAGPVAETLVAARVLALLAASDQAELLEQIFTGETVTSIAYADISAQPKQWVAGGAVAQAVIARKGNQVVLVSVPQGAVQCEPTMADNAIAELDFANLESIVLGEGDKATKVFAQGLEEWKLLMSVALSGLSREAIRLASVYACEREAFGQLIGAYQGISHPLADLIVDVDGGKYLTWRAIHDISKGIDDAGAQISMALWWTADTAARAVTQSLHTFGGYGLATEYDIHLYNLRAKVWPLVYGDPSRVLEEAGRRLYAGEAVALPDVGQVDIDFDLGDEANAMAKELDDLFNRILTPELRAKAHYSFDGFDAGVHKTLAEHKFLFPEWPKDSGGREAEPYVINALRSVWESHGWTSHPVSTTGMVGTMIRKCGNDELKQDVLPKIIAGEAICSLGYSEPGCGSDVFAAKTKATPDGDGWWRIDGSKMWTSGANIAHYVLMLVRTNPDVPKHKGLTMFVVPMDSEGIEVQAVHTFQDERTNITYYDGVRVPDKYRLGEVDGGLKVMSAALALEHGGGFMKSQQALFESAEQMCAEITYQGKPLIQDVDAQKRLARTRAHTYIAEMLGDRALWVGVTGKESKAYGPMTKMFSSEKFQSDARDLLDLTAPYSLSKRDGAAGELNLAYRHAHGTTIYGGTSEVHRSMIAEKALGLPRTRG</sequence>
<dbReference type="InterPro" id="IPR009075">
    <property type="entry name" value="AcylCo_DH/oxidase_C"/>
</dbReference>
<feature type="domain" description="Acyl-CoA oxidase/dehydrogenase middle" evidence="7">
    <location>
        <begin position="475"/>
        <end position="553"/>
    </location>
</feature>
<dbReference type="AlphaFoldDB" id="A0AAV3U3S2"/>
<dbReference type="SUPFAM" id="SSF47203">
    <property type="entry name" value="Acyl-CoA dehydrogenase C-terminal domain-like"/>
    <property type="match status" value="2"/>
</dbReference>
<comment type="caution">
    <text evidence="9">The sequence shown here is derived from an EMBL/GenBank/DDBJ whole genome shotgun (WGS) entry which is preliminary data.</text>
</comment>
<protein>
    <submittedName>
        <fullName evidence="9">Acyl-CoA dehydrogenase family protein</fullName>
    </submittedName>
</protein>
<dbReference type="Pfam" id="PF02770">
    <property type="entry name" value="Acyl-CoA_dh_M"/>
    <property type="match status" value="1"/>
</dbReference>
<dbReference type="Pfam" id="PF02771">
    <property type="entry name" value="Acyl-CoA_dh_N"/>
    <property type="match status" value="2"/>
</dbReference>
<dbReference type="InterPro" id="IPR036250">
    <property type="entry name" value="AcylCo_DH-like_C"/>
</dbReference>
<dbReference type="SUPFAM" id="SSF56645">
    <property type="entry name" value="Acyl-CoA dehydrogenase NM domain-like"/>
    <property type="match status" value="2"/>
</dbReference>
<dbReference type="PANTHER" id="PTHR43292">
    <property type="entry name" value="ACYL-COA DEHYDROGENASE"/>
    <property type="match status" value="1"/>
</dbReference>
<evidence type="ECO:0000256" key="3">
    <source>
        <dbReference type="ARBA" id="ARBA00022630"/>
    </source>
</evidence>
<dbReference type="GO" id="GO:0005886">
    <property type="term" value="C:plasma membrane"/>
    <property type="evidence" value="ECO:0007669"/>
    <property type="project" value="TreeGrafter"/>
</dbReference>
<dbReference type="GO" id="GO:0016627">
    <property type="term" value="F:oxidoreductase activity, acting on the CH-CH group of donors"/>
    <property type="evidence" value="ECO:0007669"/>
    <property type="project" value="InterPro"/>
</dbReference>
<evidence type="ECO:0000313" key="10">
    <source>
        <dbReference type="Proteomes" id="UP001409585"/>
    </source>
</evidence>
<keyword evidence="10" id="KW-1185">Reference proteome</keyword>
<dbReference type="Pfam" id="PF00441">
    <property type="entry name" value="Acyl-CoA_dh_1"/>
    <property type="match status" value="2"/>
</dbReference>
<dbReference type="Gene3D" id="1.10.540.10">
    <property type="entry name" value="Acyl-CoA dehydrogenase/oxidase, N-terminal domain"/>
    <property type="match status" value="2"/>
</dbReference>
<comment type="similarity">
    <text evidence="2">Belongs to the acyl-CoA dehydrogenase family.</text>
</comment>
<name>A0AAV3U3S2_9ALTE</name>
<dbReference type="InterPro" id="IPR037069">
    <property type="entry name" value="AcylCoA_DH/ox_N_sf"/>
</dbReference>
<reference evidence="10" key="1">
    <citation type="journal article" date="2019" name="Int. J. Syst. Evol. Microbiol.">
        <title>The Global Catalogue of Microorganisms (GCM) 10K type strain sequencing project: providing services to taxonomists for standard genome sequencing and annotation.</title>
        <authorList>
            <consortium name="The Broad Institute Genomics Platform"/>
            <consortium name="The Broad Institute Genome Sequencing Center for Infectious Disease"/>
            <person name="Wu L."/>
            <person name="Ma J."/>
        </authorList>
    </citation>
    <scope>NUCLEOTIDE SEQUENCE [LARGE SCALE GENOMIC DNA]</scope>
    <source>
        <strain evidence="10">JCM 19134</strain>
    </source>
</reference>
<evidence type="ECO:0000259" key="7">
    <source>
        <dbReference type="Pfam" id="PF02770"/>
    </source>
</evidence>
<dbReference type="EMBL" id="BAABLX010000024">
    <property type="protein sequence ID" value="GAA4946126.1"/>
    <property type="molecule type" value="Genomic_DNA"/>
</dbReference>
<evidence type="ECO:0000256" key="4">
    <source>
        <dbReference type="ARBA" id="ARBA00022827"/>
    </source>
</evidence>
<dbReference type="InterPro" id="IPR009100">
    <property type="entry name" value="AcylCoA_DH/oxidase_NM_dom_sf"/>
</dbReference>
<evidence type="ECO:0000256" key="2">
    <source>
        <dbReference type="ARBA" id="ARBA00009347"/>
    </source>
</evidence>
<gene>
    <name evidence="9" type="ORF">GCM10025791_26770</name>
</gene>
<evidence type="ECO:0000259" key="8">
    <source>
        <dbReference type="Pfam" id="PF02771"/>
    </source>
</evidence>
<dbReference type="InterPro" id="IPR046373">
    <property type="entry name" value="Acyl-CoA_Oxase/DH_mid-dom_sf"/>
</dbReference>
<keyword evidence="5" id="KW-0560">Oxidoreductase</keyword>
<comment type="cofactor">
    <cofactor evidence="1">
        <name>FAD</name>
        <dbReference type="ChEBI" id="CHEBI:57692"/>
    </cofactor>
</comment>
<dbReference type="InterPro" id="IPR013786">
    <property type="entry name" value="AcylCoA_DH/ox_N"/>
</dbReference>
<dbReference type="InterPro" id="IPR006091">
    <property type="entry name" value="Acyl-CoA_Oxase/DH_mid-dom"/>
</dbReference>
<dbReference type="RefSeq" id="WP_345422999.1">
    <property type="nucleotide sequence ID" value="NZ_AP031496.1"/>
</dbReference>
<evidence type="ECO:0000256" key="1">
    <source>
        <dbReference type="ARBA" id="ARBA00001974"/>
    </source>
</evidence>
<dbReference type="InterPro" id="IPR052161">
    <property type="entry name" value="Mycobact_Acyl-CoA_DH"/>
</dbReference>
<accession>A0AAV3U3S2</accession>
<dbReference type="Proteomes" id="UP001409585">
    <property type="component" value="Unassembled WGS sequence"/>
</dbReference>
<evidence type="ECO:0000313" key="9">
    <source>
        <dbReference type="EMBL" id="GAA4946126.1"/>
    </source>
</evidence>
<evidence type="ECO:0000259" key="6">
    <source>
        <dbReference type="Pfam" id="PF00441"/>
    </source>
</evidence>
<evidence type="ECO:0000256" key="5">
    <source>
        <dbReference type="ARBA" id="ARBA00023002"/>
    </source>
</evidence>
<dbReference type="Gene3D" id="1.20.140.10">
    <property type="entry name" value="Butyryl-CoA Dehydrogenase, subunit A, domain 3"/>
    <property type="match status" value="2"/>
</dbReference>